<accession>A0A7G2CBF0</accession>
<organism evidence="1 2">
    <name type="scientific">Angomonas deanei</name>
    <dbReference type="NCBI Taxonomy" id="59799"/>
    <lineage>
        <taxon>Eukaryota</taxon>
        <taxon>Discoba</taxon>
        <taxon>Euglenozoa</taxon>
        <taxon>Kinetoplastea</taxon>
        <taxon>Metakinetoplastina</taxon>
        <taxon>Trypanosomatida</taxon>
        <taxon>Trypanosomatidae</taxon>
        <taxon>Strigomonadinae</taxon>
        <taxon>Angomonas</taxon>
    </lineage>
</organism>
<reference evidence="1 2" key="1">
    <citation type="submission" date="2020-08" db="EMBL/GenBank/DDBJ databases">
        <authorList>
            <person name="Newling K."/>
            <person name="Davey J."/>
            <person name="Forrester S."/>
        </authorList>
    </citation>
    <scope>NUCLEOTIDE SEQUENCE [LARGE SCALE GENOMIC DNA]</scope>
    <source>
        <strain evidence="2">Crithidia deanei Carvalho (ATCC PRA-265)</strain>
    </source>
</reference>
<name>A0A7G2CBF0_9TRYP</name>
<keyword evidence="2" id="KW-1185">Reference proteome</keyword>
<evidence type="ECO:0000313" key="1">
    <source>
        <dbReference type="EMBL" id="CAD2215362.1"/>
    </source>
</evidence>
<protein>
    <submittedName>
        <fullName evidence="1">Uncharacterized protein</fullName>
    </submittedName>
</protein>
<dbReference type="VEuPathDB" id="TriTrypDB:ADEAN_000281700"/>
<proteinExistence type="predicted"/>
<gene>
    <name evidence="1" type="ORF">ADEAN_000281700</name>
</gene>
<dbReference type="EMBL" id="LR877149">
    <property type="protein sequence ID" value="CAD2215362.1"/>
    <property type="molecule type" value="Genomic_DNA"/>
</dbReference>
<dbReference type="Proteomes" id="UP000515908">
    <property type="component" value="Chromosome 05"/>
</dbReference>
<evidence type="ECO:0000313" key="2">
    <source>
        <dbReference type="Proteomes" id="UP000515908"/>
    </source>
</evidence>
<sequence>MVKTHFSLEEVLRTDSEEGECREKSAVASFNLPDSEKSVVVVASTKGVFSFEFCLPCSDAEKVAKSSVKHIAPPPPAAGGKCKQVSVSLSPTGSALVVYGFSGNGGERSYYGLTADWDPSSSQHGPAGEWVNLGTLYRNSFSAPDMVKVDWTGTECILCLWSDGALRMVTKRFEPVAAGFLTLEQSDKVIKLSAFTCLDESDAKQHLILTAVVEFNIITAYHIEVDAKVGSFRVLPLGSFYSAEIPVRDLFYIKSAFVLVCVLLESGAILVLDTKGMSLELHRPFRRVYEPLQNIYGEDAKSAGDKPTTTLVVRAPFAMCIVERDSLVVFREG</sequence>
<dbReference type="AlphaFoldDB" id="A0A7G2CBF0"/>